<dbReference type="FunFam" id="3.40.710.10:FF:000005">
    <property type="entry name" value="Glutaminase"/>
    <property type="match status" value="1"/>
</dbReference>
<dbReference type="EMBL" id="LSRE01000009">
    <property type="protein sequence ID" value="KXO99633.1"/>
    <property type="molecule type" value="Genomic_DNA"/>
</dbReference>
<feature type="binding site" evidence="7">
    <location>
        <position position="61"/>
    </location>
    <ligand>
        <name>substrate</name>
    </ligand>
</feature>
<keyword evidence="11" id="KW-1185">Reference proteome</keyword>
<dbReference type="InterPro" id="IPR036513">
    <property type="entry name" value="STAS_dom_sf"/>
</dbReference>
<evidence type="ECO:0000256" key="6">
    <source>
        <dbReference type="ARBA" id="ARBA00070405"/>
    </source>
</evidence>
<dbReference type="GO" id="GO:0004359">
    <property type="term" value="F:glutaminase activity"/>
    <property type="evidence" value="ECO:0007669"/>
    <property type="project" value="UniProtKB-UniRule"/>
</dbReference>
<dbReference type="Gene3D" id="3.30.750.24">
    <property type="entry name" value="STAS domain"/>
    <property type="match status" value="1"/>
</dbReference>
<organism evidence="9 10">
    <name type="scientific">Tsukamurella pseudospumae</name>
    <dbReference type="NCBI Taxonomy" id="239498"/>
    <lineage>
        <taxon>Bacteria</taxon>
        <taxon>Bacillati</taxon>
        <taxon>Actinomycetota</taxon>
        <taxon>Actinomycetes</taxon>
        <taxon>Mycobacteriales</taxon>
        <taxon>Tsukamurellaceae</taxon>
        <taxon>Tsukamurella</taxon>
    </lineage>
</organism>
<comment type="similarity">
    <text evidence="1 7">Belongs to the glutaminase family.</text>
</comment>
<keyword evidence="4 7" id="KW-0378">Hydrolase</keyword>
<comment type="catalytic activity">
    <reaction evidence="5 7">
        <text>L-glutamine + H2O = L-glutamate + NH4(+)</text>
        <dbReference type="Rhea" id="RHEA:15889"/>
        <dbReference type="ChEBI" id="CHEBI:15377"/>
        <dbReference type="ChEBI" id="CHEBI:28938"/>
        <dbReference type="ChEBI" id="CHEBI:29985"/>
        <dbReference type="ChEBI" id="CHEBI:58359"/>
        <dbReference type="EC" id="3.5.1.2"/>
    </reaction>
</comment>
<proteinExistence type="inferred from homology"/>
<feature type="binding site" evidence="7">
    <location>
        <position position="255"/>
    </location>
    <ligand>
        <name>substrate</name>
    </ligand>
</feature>
<dbReference type="Proteomes" id="UP000070258">
    <property type="component" value="Unassembled WGS sequence"/>
</dbReference>
<evidence type="ECO:0000256" key="5">
    <source>
        <dbReference type="ARBA" id="ARBA00049534"/>
    </source>
</evidence>
<keyword evidence="7" id="KW-0007">Acetylation</keyword>
<dbReference type="Gene3D" id="3.40.710.10">
    <property type="entry name" value="DD-peptidase/beta-lactamase superfamily"/>
    <property type="match status" value="1"/>
</dbReference>
<dbReference type="AlphaFoldDB" id="A0A138A144"/>
<dbReference type="Pfam" id="PF04960">
    <property type="entry name" value="Glutaminase"/>
    <property type="match status" value="1"/>
</dbReference>
<feature type="binding site" evidence="7">
    <location>
        <position position="154"/>
    </location>
    <ligand>
        <name>substrate</name>
    </ligand>
</feature>
<feature type="binding site" evidence="7">
    <location>
        <position position="161"/>
    </location>
    <ligand>
        <name>substrate</name>
    </ligand>
</feature>
<dbReference type="EMBL" id="LSRF01000058">
    <property type="protein sequence ID" value="KXP04152.1"/>
    <property type="molecule type" value="Genomic_DNA"/>
</dbReference>
<evidence type="ECO:0000313" key="8">
    <source>
        <dbReference type="EMBL" id="KXO99633.1"/>
    </source>
</evidence>
<protein>
    <recommendedName>
        <fullName evidence="6 7">Glutaminase</fullName>
        <ecNumber evidence="3 7">3.5.1.2</ecNumber>
    </recommendedName>
</protein>
<dbReference type="GO" id="GO:0006543">
    <property type="term" value="P:L-glutamine catabolic process"/>
    <property type="evidence" value="ECO:0007669"/>
    <property type="project" value="TreeGrafter"/>
</dbReference>
<dbReference type="InterPro" id="IPR012338">
    <property type="entry name" value="Beta-lactam/transpept-like"/>
</dbReference>
<dbReference type="SUPFAM" id="SSF56601">
    <property type="entry name" value="beta-lactamase/transpeptidase-like"/>
    <property type="match status" value="1"/>
</dbReference>
<gene>
    <name evidence="7" type="primary">glsA</name>
    <name evidence="9" type="ORF">AXK60_15580</name>
    <name evidence="8" type="ORF">AXK61_16895</name>
</gene>
<dbReference type="EC" id="3.5.1.2" evidence="3 7"/>
<dbReference type="PANTHER" id="PTHR12544">
    <property type="entry name" value="GLUTAMINASE"/>
    <property type="match status" value="1"/>
</dbReference>
<reference evidence="9" key="1">
    <citation type="submission" date="2016-02" db="EMBL/GenBank/DDBJ databases">
        <authorList>
            <person name="Teng J.L."/>
            <person name="Yang Y."/>
            <person name="Huang Y."/>
            <person name="Guo F."/>
            <person name="Wei W."/>
            <person name="Chen J.H."/>
            <person name="Wong S.Y."/>
            <person name="Lau S.K."/>
            <person name="Woo P.C."/>
        </authorList>
    </citation>
    <scope>NUCLEOTIDE SEQUENCE</scope>
    <source>
        <strain evidence="9">JCM 15929</strain>
    </source>
</reference>
<sequence length="396" mass="41215">MNAALARVLDDVRRSDPPGAVADYIPQLAHVDPDRFGIATVSVAGHSYGAGDHRTPFTIQSISKPFVYALALQTLGIEAVGERIGVEPSGEAFNGISFDAQGRPENPLINAGAIVCTSLIPAADGAERFAAIRAGLSRFAGRELELDDAVYLSEAATGFRNLALAALARSTDALRTTVEDALDPYFRQCSLLVDAHDVAVMGATLASGGVNPVTGERVISEPVARQVLSVMAGCGMYDRSGAWLCTVGIPAKSGVGGGIVAASPGEYGIGVFSPPLDDAGNSSRGVAALQQLSDEFGLHMLSRPLTAVTALAGIDVDPASGRVTLRLRGEVDFVATEQLVHEILSTGQVRIGTAVTVDLTNATRLAPVARYLLTQMQHDLGYGVRVEILDPSGLLG</sequence>
<evidence type="ECO:0000256" key="7">
    <source>
        <dbReference type="HAMAP-Rule" id="MF_00313"/>
    </source>
</evidence>
<evidence type="ECO:0000256" key="4">
    <source>
        <dbReference type="ARBA" id="ARBA00022801"/>
    </source>
</evidence>
<dbReference type="NCBIfam" id="TIGR03814">
    <property type="entry name" value="Gln_ase"/>
    <property type="match status" value="1"/>
</dbReference>
<name>A0A138A144_9ACTN</name>
<dbReference type="PANTHER" id="PTHR12544:SF29">
    <property type="entry name" value="GLUTAMINASE"/>
    <property type="match status" value="1"/>
</dbReference>
<evidence type="ECO:0000313" key="10">
    <source>
        <dbReference type="Proteomes" id="UP000070258"/>
    </source>
</evidence>
<accession>A0A138A144</accession>
<reference evidence="10" key="3">
    <citation type="submission" date="2016-02" db="EMBL/GenBank/DDBJ databases">
        <authorList>
            <person name="Wen L."/>
            <person name="He K."/>
            <person name="Yang H."/>
        </authorList>
    </citation>
    <scope>NUCLEOTIDE SEQUENCE [LARGE SCALE GENOMIC DNA]</scope>
    <source>
        <strain evidence="10">JCM 15929</strain>
    </source>
</reference>
<dbReference type="HAMAP" id="MF_00313">
    <property type="entry name" value="Glutaminase"/>
    <property type="match status" value="1"/>
</dbReference>
<dbReference type="GO" id="GO:0006537">
    <property type="term" value="P:glutamate biosynthetic process"/>
    <property type="evidence" value="ECO:0007669"/>
    <property type="project" value="TreeGrafter"/>
</dbReference>
<evidence type="ECO:0000256" key="1">
    <source>
        <dbReference type="ARBA" id="ARBA00011076"/>
    </source>
</evidence>
<dbReference type="Proteomes" id="UP000070409">
    <property type="component" value="Unassembled WGS sequence"/>
</dbReference>
<evidence type="ECO:0000313" key="9">
    <source>
        <dbReference type="EMBL" id="KXP04152.1"/>
    </source>
</evidence>
<dbReference type="InterPro" id="IPR015868">
    <property type="entry name" value="Glutaminase"/>
</dbReference>
<dbReference type="STRING" id="239498.AXK60_15580"/>
<evidence type="ECO:0000313" key="11">
    <source>
        <dbReference type="Proteomes" id="UP000070409"/>
    </source>
</evidence>
<comment type="subunit">
    <text evidence="2 7">Homotetramer.</text>
</comment>
<reference evidence="8 11" key="2">
    <citation type="submission" date="2016-02" db="EMBL/GenBank/DDBJ databases">
        <authorList>
            <person name="Teng J.L."/>
            <person name="Tang Y."/>
            <person name="Huang Y."/>
            <person name="Guo F."/>
            <person name="Wei W."/>
            <person name="Chen J.H."/>
            <person name="Wong S.Y."/>
            <person name="Lau S.K."/>
            <person name="Woo P.C."/>
        </authorList>
    </citation>
    <scope>NUCLEOTIDE SEQUENCE [LARGE SCALE GENOMIC DNA]</scope>
    <source>
        <strain evidence="8 11">JCM 13375</strain>
    </source>
</reference>
<evidence type="ECO:0000256" key="2">
    <source>
        <dbReference type="ARBA" id="ARBA00011881"/>
    </source>
</evidence>
<evidence type="ECO:0000256" key="3">
    <source>
        <dbReference type="ARBA" id="ARBA00012918"/>
    </source>
</evidence>
<comment type="caution">
    <text evidence="9">The sequence shown here is derived from an EMBL/GenBank/DDBJ whole genome shotgun (WGS) entry which is preliminary data.</text>
</comment>
<feature type="binding site" evidence="7">
    <location>
        <position position="237"/>
    </location>
    <ligand>
        <name>substrate</name>
    </ligand>
</feature>
<feature type="binding site" evidence="7">
    <location>
        <position position="185"/>
    </location>
    <ligand>
        <name>substrate</name>
    </ligand>
</feature>
<feature type="binding site" evidence="7">
    <location>
        <position position="110"/>
    </location>
    <ligand>
        <name>substrate</name>
    </ligand>
</feature>